<dbReference type="EMBL" id="CP136864">
    <property type="protein sequence ID" value="WOJ94743.1"/>
    <property type="molecule type" value="Genomic_DNA"/>
</dbReference>
<dbReference type="RefSeq" id="WP_407349376.1">
    <property type="nucleotide sequence ID" value="NZ_CP136864.1"/>
</dbReference>
<gene>
    <name evidence="3" type="ORF">R0135_06145</name>
</gene>
<sequence>MKKCWLISLLIFAMATANGCGGGSSSSPETVPTIPSSVSEPTVTLVSDAGETSFDESALTDALAALSLGELSDSERDGLLLMREEEKLAGDVYRYLYDRHQLQIFSNIASSEDTHATAVKQLLDRYSLADPAEGNAVGIFTDTDLQMLYDSLTARGTPSLLDGLYVGVLIEELDIFDLSRLRAELDNNPDIALVYESLQKGSRNHLRAFYRQLLDNGGSYTPEYLSQNAFDDIINSELERGPG</sequence>
<accession>A0ABZ0I6Q6</accession>
<keyword evidence="1" id="KW-0732">Signal</keyword>
<dbReference type="InterPro" id="IPR009078">
    <property type="entry name" value="Ferritin-like_SF"/>
</dbReference>
<feature type="domain" description="DUF2202" evidence="2">
    <location>
        <begin position="75"/>
        <end position="237"/>
    </location>
</feature>
<evidence type="ECO:0000313" key="3">
    <source>
        <dbReference type="EMBL" id="WOJ94743.1"/>
    </source>
</evidence>
<dbReference type="CDD" id="cd01048">
    <property type="entry name" value="Ferritin_like_AB2"/>
    <property type="match status" value="1"/>
</dbReference>
<evidence type="ECO:0000313" key="4">
    <source>
        <dbReference type="Proteomes" id="UP001626537"/>
    </source>
</evidence>
<keyword evidence="4" id="KW-1185">Reference proteome</keyword>
<dbReference type="Proteomes" id="UP001626537">
    <property type="component" value="Chromosome"/>
</dbReference>
<dbReference type="Gene3D" id="1.20.1260.10">
    <property type="match status" value="1"/>
</dbReference>
<evidence type="ECO:0000256" key="1">
    <source>
        <dbReference type="SAM" id="SignalP"/>
    </source>
</evidence>
<dbReference type="SUPFAM" id="SSF47240">
    <property type="entry name" value="Ferritin-like"/>
    <property type="match status" value="1"/>
</dbReference>
<dbReference type="InterPro" id="IPR019243">
    <property type="entry name" value="DUF2202"/>
</dbReference>
<feature type="chain" id="PRO_5045230404" evidence="1">
    <location>
        <begin position="20"/>
        <end position="243"/>
    </location>
</feature>
<dbReference type="InterPro" id="IPR012347">
    <property type="entry name" value="Ferritin-like"/>
</dbReference>
<organism evidence="3 4">
    <name type="scientific">Congregibacter variabilis</name>
    <dbReference type="NCBI Taxonomy" id="3081200"/>
    <lineage>
        <taxon>Bacteria</taxon>
        <taxon>Pseudomonadati</taxon>
        <taxon>Pseudomonadota</taxon>
        <taxon>Gammaproteobacteria</taxon>
        <taxon>Cellvibrionales</taxon>
        <taxon>Halieaceae</taxon>
        <taxon>Congregibacter</taxon>
    </lineage>
</organism>
<dbReference type="Pfam" id="PF09968">
    <property type="entry name" value="DUF2202"/>
    <property type="match status" value="1"/>
</dbReference>
<feature type="signal peptide" evidence="1">
    <location>
        <begin position="1"/>
        <end position="19"/>
    </location>
</feature>
<name>A0ABZ0I6Q6_9GAMM</name>
<evidence type="ECO:0000259" key="2">
    <source>
        <dbReference type="Pfam" id="PF09968"/>
    </source>
</evidence>
<protein>
    <submittedName>
        <fullName evidence="3">DUF2202 domain-containing protein</fullName>
    </submittedName>
</protein>
<proteinExistence type="predicted"/>
<reference evidence="3 4" key="1">
    <citation type="submission" date="2023-10" db="EMBL/GenBank/DDBJ databases">
        <title>Two novel species belonging to the OM43/NOR5 clade.</title>
        <authorList>
            <person name="Park M."/>
        </authorList>
    </citation>
    <scope>NUCLEOTIDE SEQUENCE [LARGE SCALE GENOMIC DNA]</scope>
    <source>
        <strain evidence="3 4">IMCC43200</strain>
    </source>
</reference>